<dbReference type="Proteomes" id="UP000479710">
    <property type="component" value="Unassembled WGS sequence"/>
</dbReference>
<reference evidence="1 2" key="1">
    <citation type="submission" date="2019-11" db="EMBL/GenBank/DDBJ databases">
        <title>Whole genome sequence of Oryza granulata.</title>
        <authorList>
            <person name="Li W."/>
        </authorList>
    </citation>
    <scope>NUCLEOTIDE SEQUENCE [LARGE SCALE GENOMIC DNA]</scope>
    <source>
        <strain evidence="2">cv. Menghai</strain>
        <tissue evidence="1">Leaf</tissue>
    </source>
</reference>
<name>A0A6G1C8P4_9ORYZ</name>
<organism evidence="1 2">
    <name type="scientific">Oryza meyeriana var. granulata</name>
    <dbReference type="NCBI Taxonomy" id="110450"/>
    <lineage>
        <taxon>Eukaryota</taxon>
        <taxon>Viridiplantae</taxon>
        <taxon>Streptophyta</taxon>
        <taxon>Embryophyta</taxon>
        <taxon>Tracheophyta</taxon>
        <taxon>Spermatophyta</taxon>
        <taxon>Magnoliopsida</taxon>
        <taxon>Liliopsida</taxon>
        <taxon>Poales</taxon>
        <taxon>Poaceae</taxon>
        <taxon>BOP clade</taxon>
        <taxon>Oryzoideae</taxon>
        <taxon>Oryzeae</taxon>
        <taxon>Oryzinae</taxon>
        <taxon>Oryza</taxon>
        <taxon>Oryza meyeriana</taxon>
    </lineage>
</organism>
<sequence length="82" mass="9454">MALVLPDSYHNHEVGVFQIRAVEVSVIGITIASTTQPYMNMRFRQELKQVIILRYCGEAERIRKGKAQLRTLQAGMMELRFT</sequence>
<keyword evidence="2" id="KW-1185">Reference proteome</keyword>
<evidence type="ECO:0000313" key="2">
    <source>
        <dbReference type="Proteomes" id="UP000479710"/>
    </source>
</evidence>
<dbReference type="OrthoDB" id="3990054at2759"/>
<dbReference type="AlphaFoldDB" id="A0A6G1C8P4"/>
<dbReference type="EMBL" id="SPHZ02000010">
    <property type="protein sequence ID" value="KAF0896520.1"/>
    <property type="molecule type" value="Genomic_DNA"/>
</dbReference>
<protein>
    <submittedName>
        <fullName evidence="1">Uncharacterized protein</fullName>
    </submittedName>
</protein>
<evidence type="ECO:0000313" key="1">
    <source>
        <dbReference type="EMBL" id="KAF0896520.1"/>
    </source>
</evidence>
<proteinExistence type="predicted"/>
<comment type="caution">
    <text evidence="1">The sequence shown here is derived from an EMBL/GenBank/DDBJ whole genome shotgun (WGS) entry which is preliminary data.</text>
</comment>
<gene>
    <name evidence="1" type="ORF">E2562_024378</name>
</gene>
<accession>A0A6G1C8P4</accession>